<evidence type="ECO:0000259" key="1">
    <source>
        <dbReference type="SMART" id="SM00198"/>
    </source>
</evidence>
<accession>A0A0K0DM53</accession>
<evidence type="ECO:0000313" key="2">
    <source>
        <dbReference type="Proteomes" id="UP000035642"/>
    </source>
</evidence>
<organism evidence="2 3">
    <name type="scientific">Angiostrongylus cantonensis</name>
    <name type="common">Rat lungworm</name>
    <dbReference type="NCBI Taxonomy" id="6313"/>
    <lineage>
        <taxon>Eukaryota</taxon>
        <taxon>Metazoa</taxon>
        <taxon>Ecdysozoa</taxon>
        <taxon>Nematoda</taxon>
        <taxon>Chromadorea</taxon>
        <taxon>Rhabditida</taxon>
        <taxon>Rhabditina</taxon>
        <taxon>Rhabditomorpha</taxon>
        <taxon>Strongyloidea</taxon>
        <taxon>Metastrongylidae</taxon>
        <taxon>Angiostrongylus</taxon>
    </lineage>
</organism>
<dbReference type="CDD" id="cd05380">
    <property type="entry name" value="CAP_euk"/>
    <property type="match status" value="1"/>
</dbReference>
<proteinExistence type="predicted"/>
<dbReference type="InterPro" id="IPR014044">
    <property type="entry name" value="CAP_dom"/>
</dbReference>
<dbReference type="SUPFAM" id="SSF55797">
    <property type="entry name" value="PR-1-like"/>
    <property type="match status" value="1"/>
</dbReference>
<dbReference type="Gene3D" id="3.40.33.10">
    <property type="entry name" value="CAP"/>
    <property type="match status" value="1"/>
</dbReference>
<sequence length="144" mass="16446">MTDEARNAMLNEHNRLRSLVAKGLAENPKGDNGYAPKAARMLKMVYDCKIEESASRHAQKCSFEKSGISERPGLGENLFQVSGMRRNFSEIGIWATQSWFSQLKEEGVQPHNRFTWVVANQHFTVSQYTQVNGTYLYYFSSTEL</sequence>
<dbReference type="AlphaFoldDB" id="A0A0K0DM53"/>
<dbReference type="Proteomes" id="UP000035642">
    <property type="component" value="Unassembled WGS sequence"/>
</dbReference>
<feature type="domain" description="SCP" evidence="1">
    <location>
        <begin position="4"/>
        <end position="140"/>
    </location>
</feature>
<dbReference type="STRING" id="6313.A0A0K0DM53"/>
<dbReference type="SMART" id="SM00198">
    <property type="entry name" value="SCP"/>
    <property type="match status" value="1"/>
</dbReference>
<name>A0A0K0DM53_ANGCA</name>
<reference evidence="3" key="2">
    <citation type="submission" date="2017-02" db="UniProtKB">
        <authorList>
            <consortium name="WormBaseParasite"/>
        </authorList>
    </citation>
    <scope>IDENTIFICATION</scope>
</reference>
<dbReference type="Pfam" id="PF00188">
    <property type="entry name" value="CAP"/>
    <property type="match status" value="1"/>
</dbReference>
<protein>
    <submittedName>
        <fullName evidence="3">SCP domain-containing protein</fullName>
    </submittedName>
</protein>
<evidence type="ECO:0000313" key="3">
    <source>
        <dbReference type="WBParaSite" id="ACAC_0001273801-mRNA-1"/>
    </source>
</evidence>
<reference evidence="2" key="1">
    <citation type="submission" date="2012-09" db="EMBL/GenBank/DDBJ databases">
        <authorList>
            <person name="Martin A.A."/>
        </authorList>
    </citation>
    <scope>NUCLEOTIDE SEQUENCE</scope>
</reference>
<keyword evidence="2" id="KW-1185">Reference proteome</keyword>
<dbReference type="WBParaSite" id="ACAC_0001273801-mRNA-1">
    <property type="protein sequence ID" value="ACAC_0001273801-mRNA-1"/>
    <property type="gene ID" value="ACAC_0001273801"/>
</dbReference>
<dbReference type="InterPro" id="IPR035940">
    <property type="entry name" value="CAP_sf"/>
</dbReference>